<keyword evidence="1" id="KW-0547">Nucleotide-binding</keyword>
<dbReference type="EMBL" id="JAUMSQ010000315">
    <property type="protein sequence ID" value="MDO3639400.1"/>
    <property type="molecule type" value="Genomic_DNA"/>
</dbReference>
<dbReference type="SMART" id="SM00421">
    <property type="entry name" value="HTH_LUXR"/>
    <property type="match status" value="1"/>
</dbReference>
<dbReference type="Pfam" id="PF00196">
    <property type="entry name" value="GerE"/>
    <property type="match status" value="1"/>
</dbReference>
<dbReference type="SUPFAM" id="SSF52540">
    <property type="entry name" value="P-loop containing nucleoside triphosphate hydrolases"/>
    <property type="match status" value="1"/>
</dbReference>
<dbReference type="PROSITE" id="PS50043">
    <property type="entry name" value="HTH_LUXR_2"/>
    <property type="match status" value="1"/>
</dbReference>
<comment type="caution">
    <text evidence="4">The sequence shown here is derived from an EMBL/GenBank/DDBJ whole genome shotgun (WGS) entry which is preliminary data.</text>
</comment>
<dbReference type="InterPro" id="IPR027417">
    <property type="entry name" value="P-loop_NTPase"/>
</dbReference>
<dbReference type="InterPro" id="IPR041664">
    <property type="entry name" value="AAA_16"/>
</dbReference>
<dbReference type="PANTHER" id="PTHR16305:SF35">
    <property type="entry name" value="TRANSCRIPTIONAL ACTIVATOR DOMAIN"/>
    <property type="match status" value="1"/>
</dbReference>
<dbReference type="InterPro" id="IPR000792">
    <property type="entry name" value="Tscrpt_reg_LuxR_C"/>
</dbReference>
<evidence type="ECO:0000256" key="2">
    <source>
        <dbReference type="ARBA" id="ARBA00022840"/>
    </source>
</evidence>
<keyword evidence="5" id="KW-1185">Reference proteome</keyword>
<dbReference type="CDD" id="cd06170">
    <property type="entry name" value="LuxR_C_like"/>
    <property type="match status" value="1"/>
</dbReference>
<proteinExistence type="predicted"/>
<protein>
    <submittedName>
        <fullName evidence="4">LuxR C-terminal-related transcriptional regulator</fullName>
    </submittedName>
</protein>
<feature type="domain" description="HTH luxR-type" evidence="3">
    <location>
        <begin position="806"/>
        <end position="871"/>
    </location>
</feature>
<organism evidence="4 5">
    <name type="scientific">Mycolicibacterium arseniciresistens</name>
    <dbReference type="NCBI Taxonomy" id="3062257"/>
    <lineage>
        <taxon>Bacteria</taxon>
        <taxon>Bacillati</taxon>
        <taxon>Actinomycetota</taxon>
        <taxon>Actinomycetes</taxon>
        <taxon>Mycobacteriales</taxon>
        <taxon>Mycobacteriaceae</taxon>
        <taxon>Mycolicibacterium</taxon>
    </lineage>
</organism>
<keyword evidence="2" id="KW-0067">ATP-binding</keyword>
<dbReference type="InterPro" id="IPR036388">
    <property type="entry name" value="WH-like_DNA-bd_sf"/>
</dbReference>
<dbReference type="Pfam" id="PF13191">
    <property type="entry name" value="AAA_16"/>
    <property type="match status" value="1"/>
</dbReference>
<dbReference type="PANTHER" id="PTHR16305">
    <property type="entry name" value="TESTICULAR SOLUBLE ADENYLYL CYCLASE"/>
    <property type="match status" value="1"/>
</dbReference>
<accession>A0ABT8URI3</accession>
<gene>
    <name evidence="4" type="ORF">Q2100_26905</name>
</gene>
<dbReference type="RefSeq" id="WP_302916517.1">
    <property type="nucleotide sequence ID" value="NZ_JAUMSQ010000315.1"/>
</dbReference>
<reference evidence="4" key="1">
    <citation type="submission" date="2023-07" db="EMBL/GenBank/DDBJ databases">
        <title>Mycolicibacterium sp. nov., a novel bacterial species.</title>
        <authorList>
            <person name="Cao Y."/>
        </authorList>
    </citation>
    <scope>NUCLEOTIDE SEQUENCE</scope>
    <source>
        <strain evidence="4">KC 300</strain>
    </source>
</reference>
<dbReference type="SUPFAM" id="SSF46894">
    <property type="entry name" value="C-terminal effector domain of the bipartite response regulators"/>
    <property type="match status" value="1"/>
</dbReference>
<evidence type="ECO:0000313" key="4">
    <source>
        <dbReference type="EMBL" id="MDO3639400.1"/>
    </source>
</evidence>
<name>A0ABT8URI3_9MYCO</name>
<dbReference type="Proteomes" id="UP001168823">
    <property type="component" value="Unassembled WGS sequence"/>
</dbReference>
<sequence>MRLTWPLTGRSEEMRLIAAALSDPGLCGIVIGGAAGVGKSRVAREALEQAATLGHTVRWVVGTSCARGLPLGAFAAWAGTAGRDDLQLVCAVIRSLTAAPPGTAVVVGVDDVHLLDELSLFVLQQIAQRGEAKLILSIRDGEEIPVGVHELYRIGQFDRLDLEPLSLPETTALLSAALAGPVDPHAARRLWELTRGNALYLRHIVEQQVAEGRFGGESGTWYWLDEPIVVPHSLIELIESRMGALAPDVAAVIDTLAVGEPIALPALERMVGPDAVEDADARGLIRVDQAGTGPQVWVAHPLYGEVRRNRAAPTRLRRLRGLVATELGAADDRDDARVLVRRAAMSMDSDLTPDGNLLVTAARKAVALADLSLADRLASAAVHAGEGPEAVFIRAHALSWSGRGREAEALLAEMSVDGMGDENRARLAYLRASNLLWALADPPAARAIIDAASDITAGPAGHSMAALRTVYWFAVDRPGDAVKTAQHLELDDLPAIVGAETAWALTAIEADAGRLGRAVSVAEAGYAVATRSSDAPHMQFNIADAHLGALLFAGRVAEAEELAERVRRQADDLPGDPRWLGAAIAGRAALGSGHLDTACVLLAPAERALTASGYAVGWGYRYGVAHMTALAMRGSTAQAAALLTDLDARQRTFRSLDDERALALAWLSAGQGVVSEAMAIATRAARTAAANGRFAAEVMCLQTAAQFGDTSCAARLGELGAIVEGPRARIAARLAAALRDHDAAELVVASEEFEAMGDLVAAVDAAAQGGVAYRDGELRGSFLTCLARAEALAETCGIIETPALRQAREPIPLTHREREIVSLLGHGLSNRDVAERLTLSVRTVEGHIYKAMSKTGTTSREELAALLTHRRPPT</sequence>
<dbReference type="PRINTS" id="PR00038">
    <property type="entry name" value="HTHLUXR"/>
</dbReference>
<dbReference type="InterPro" id="IPR016032">
    <property type="entry name" value="Sig_transdc_resp-reg_C-effctor"/>
</dbReference>
<evidence type="ECO:0000259" key="3">
    <source>
        <dbReference type="PROSITE" id="PS50043"/>
    </source>
</evidence>
<dbReference type="Gene3D" id="1.10.10.10">
    <property type="entry name" value="Winged helix-like DNA-binding domain superfamily/Winged helix DNA-binding domain"/>
    <property type="match status" value="1"/>
</dbReference>
<evidence type="ECO:0000313" key="5">
    <source>
        <dbReference type="Proteomes" id="UP001168823"/>
    </source>
</evidence>
<evidence type="ECO:0000256" key="1">
    <source>
        <dbReference type="ARBA" id="ARBA00022741"/>
    </source>
</evidence>